<dbReference type="Proteomes" id="UP000196594">
    <property type="component" value="Unassembled WGS sequence"/>
</dbReference>
<dbReference type="SUPFAM" id="SSF51905">
    <property type="entry name" value="FAD/NAD(P)-binding domain"/>
    <property type="match status" value="1"/>
</dbReference>
<gene>
    <name evidence="2" type="ORF">CBM15_09130</name>
</gene>
<name>A0ABX3ZH71_9BACL</name>
<dbReference type="EMBL" id="NHNT01000005">
    <property type="protein sequence ID" value="OUZ39021.1"/>
    <property type="molecule type" value="Genomic_DNA"/>
</dbReference>
<evidence type="ECO:0000256" key="1">
    <source>
        <dbReference type="ARBA" id="ARBA00023002"/>
    </source>
</evidence>
<comment type="caution">
    <text evidence="2">The sequence shown here is derived from an EMBL/GenBank/DDBJ whole genome shotgun (WGS) entry which is preliminary data.</text>
</comment>
<dbReference type="InterPro" id="IPR050982">
    <property type="entry name" value="Auxin_biosynth/cation_transpt"/>
</dbReference>
<dbReference type="Pfam" id="PF13738">
    <property type="entry name" value="Pyr_redox_3"/>
    <property type="match status" value="1"/>
</dbReference>
<dbReference type="RefSeq" id="WP_087617236.1">
    <property type="nucleotide sequence ID" value="NZ_JAFBEY010000001.1"/>
</dbReference>
<reference evidence="2 3" key="1">
    <citation type="journal article" date="2017" name="Int. J. Syst. Evol. Microbiol.">
        <title>Solibacillus kalamii sp. nov., isolated from a high-efficiency particulate arrestance filter system used in the International Space Station.</title>
        <authorList>
            <person name="Checinska Sielaff A."/>
            <person name="Kumar R.M."/>
            <person name="Pal D."/>
            <person name="Mayilraj S."/>
            <person name="Venkateswaran K."/>
        </authorList>
    </citation>
    <scope>NUCLEOTIDE SEQUENCE [LARGE SCALE GENOMIC DNA]</scope>
    <source>
        <strain evidence="2 3">ISSFR-015</strain>
    </source>
</reference>
<keyword evidence="3" id="KW-1185">Reference proteome</keyword>
<dbReference type="InterPro" id="IPR036188">
    <property type="entry name" value="FAD/NAD-bd_sf"/>
</dbReference>
<dbReference type="Gene3D" id="3.50.50.60">
    <property type="entry name" value="FAD/NAD(P)-binding domain"/>
    <property type="match status" value="1"/>
</dbReference>
<organism evidence="2 3">
    <name type="scientific">Solibacillus kalamii</name>
    <dbReference type="NCBI Taxonomy" id="1748298"/>
    <lineage>
        <taxon>Bacteria</taxon>
        <taxon>Bacillati</taxon>
        <taxon>Bacillota</taxon>
        <taxon>Bacilli</taxon>
        <taxon>Bacillales</taxon>
        <taxon>Caryophanaceae</taxon>
        <taxon>Solibacillus</taxon>
    </lineage>
</organism>
<proteinExistence type="predicted"/>
<dbReference type="PANTHER" id="PTHR43539">
    <property type="entry name" value="FLAVIN-BINDING MONOOXYGENASE-LIKE PROTEIN (AFU_ORTHOLOGUE AFUA_4G09220)"/>
    <property type="match status" value="1"/>
</dbReference>
<sequence>MNIPLTNKNQNSGCCAPVSASTNSCCGPVEGTQNEALPKESPIKLNKPYPVAIIGAGPVGLAAAAHLSLAGEAFILLEKGSEVAENIKSWQHVRLFSPWQYNVDKAAKQLLLKSGWTMPEESILPTGQEIRAMYLQPLANLPEIKPFISFNTTVVGISKKNHDKMKSASRDSAPFVLYTEQNGKTERIFASAVIDATGTWATPNPVHAANVWTSAEQKLADKIFYGIPNVKSLNDRYKGKRVAVIGGGHSAINTILELEKLEDVEIIWVLRKKRVEEAYGGEEKDALAARGELGSRIHTLVNEEKIKVFTPFYIEELTQTSDGIIIKGDGPTGEQQLPAVDEIIGNTGSRPDFSFLKEIRLSIDSTVESVEALAPLIDPNEHSCGTVRPHGELELRHPESGFYIVGMKSYGRAPTFLMATGYEQVRSIVAYLTGDLEAARKVELDLPETGVCSLDLNSNNKSNCC</sequence>
<dbReference type="PANTHER" id="PTHR43539:SF78">
    <property type="entry name" value="FLAVIN-CONTAINING MONOOXYGENASE"/>
    <property type="match status" value="1"/>
</dbReference>
<keyword evidence="1" id="KW-0560">Oxidoreductase</keyword>
<accession>A0ABX3ZH71</accession>
<dbReference type="PRINTS" id="PR00368">
    <property type="entry name" value="FADPNR"/>
</dbReference>
<evidence type="ECO:0000313" key="3">
    <source>
        <dbReference type="Proteomes" id="UP000196594"/>
    </source>
</evidence>
<evidence type="ECO:0000313" key="2">
    <source>
        <dbReference type="EMBL" id="OUZ39021.1"/>
    </source>
</evidence>
<protein>
    <submittedName>
        <fullName evidence="2">Flavoprotein</fullName>
    </submittedName>
</protein>